<gene>
    <name evidence="10" type="ORF">D9611_013137</name>
</gene>
<keyword evidence="6" id="KW-0408">Iron</keyword>
<feature type="chain" id="PRO_5034851423" description="Heme haloperoxidase family profile domain-containing protein" evidence="8">
    <location>
        <begin position="26"/>
        <end position="383"/>
    </location>
</feature>
<keyword evidence="11" id="KW-1185">Reference proteome</keyword>
<comment type="cofactor">
    <cofactor evidence="1">
        <name>heme b</name>
        <dbReference type="ChEBI" id="CHEBI:60344"/>
    </cofactor>
</comment>
<keyword evidence="2" id="KW-0575">Peroxidase</keyword>
<evidence type="ECO:0000256" key="8">
    <source>
        <dbReference type="SAM" id="SignalP"/>
    </source>
</evidence>
<proteinExistence type="inferred from homology"/>
<sequence>MRLNSSFLQFYALLIALSSVSVTFAFPAYGSLGGLSARQVEAATAGFPAVLPPGPPPPLTFSGAKLVNDKAHPYKAPRPGDIRGPCPGLNTLANHGYLPSSGVATPAQIITATQEGFNFAPGAARFATYSAHLVDGNLVTDLLSIGGKTAKTGPDTGAPAIIGGLNTHSVFEGDASMTRADFHWGDNHSFNQTQFDLFVEYSNKYGGGLYNLTVAAELRHRRIQDGIATNPEFDLTAIRFFTAFGESSFPYSMFVDGRITERATAGLDMTNATLIFRDGKYPKDFWRAPEPTSGFGIIDIFNAHPIKPGRNENGVNTYTVDPDAADFSTPCKRYTDFLSKTVVKLYPNPTGVLRRNLILNLGFLYDAQGVIPDCPQVFPYGQL</sequence>
<comment type="caution">
    <text evidence="10">The sequence shown here is derived from an EMBL/GenBank/DDBJ whole genome shotgun (WGS) entry which is preliminary data.</text>
</comment>
<accession>A0A8H5BX71</accession>
<dbReference type="PROSITE" id="PS51405">
    <property type="entry name" value="HEME_HALOPEROXIDASE"/>
    <property type="match status" value="1"/>
</dbReference>
<evidence type="ECO:0000256" key="3">
    <source>
        <dbReference type="ARBA" id="ARBA00022617"/>
    </source>
</evidence>
<dbReference type="InterPro" id="IPR000028">
    <property type="entry name" value="Chloroperoxidase"/>
</dbReference>
<dbReference type="GO" id="GO:0004601">
    <property type="term" value="F:peroxidase activity"/>
    <property type="evidence" value="ECO:0007669"/>
    <property type="project" value="UniProtKB-KW"/>
</dbReference>
<feature type="signal peptide" evidence="8">
    <location>
        <begin position="1"/>
        <end position="25"/>
    </location>
</feature>
<dbReference type="AlphaFoldDB" id="A0A8H5BX71"/>
<evidence type="ECO:0000313" key="10">
    <source>
        <dbReference type="EMBL" id="KAF5331205.1"/>
    </source>
</evidence>
<feature type="domain" description="Heme haloperoxidase family profile" evidence="9">
    <location>
        <begin position="70"/>
        <end position="302"/>
    </location>
</feature>
<dbReference type="Proteomes" id="UP000541558">
    <property type="component" value="Unassembled WGS sequence"/>
</dbReference>
<dbReference type="OrthoDB" id="2542103at2759"/>
<protein>
    <recommendedName>
        <fullName evidence="9">Heme haloperoxidase family profile domain-containing protein</fullName>
    </recommendedName>
</protein>
<evidence type="ECO:0000256" key="4">
    <source>
        <dbReference type="ARBA" id="ARBA00022723"/>
    </source>
</evidence>
<evidence type="ECO:0000256" key="2">
    <source>
        <dbReference type="ARBA" id="ARBA00022559"/>
    </source>
</evidence>
<evidence type="ECO:0000256" key="6">
    <source>
        <dbReference type="ARBA" id="ARBA00023004"/>
    </source>
</evidence>
<evidence type="ECO:0000259" key="9">
    <source>
        <dbReference type="PROSITE" id="PS51405"/>
    </source>
</evidence>
<dbReference type="Pfam" id="PF01328">
    <property type="entry name" value="Peroxidase_2"/>
    <property type="match status" value="1"/>
</dbReference>
<keyword evidence="5" id="KW-0560">Oxidoreductase</keyword>
<keyword evidence="4" id="KW-0479">Metal-binding</keyword>
<dbReference type="SUPFAM" id="SSF47571">
    <property type="entry name" value="Cloroperoxidase"/>
    <property type="match status" value="1"/>
</dbReference>
<dbReference type="GO" id="GO:0046872">
    <property type="term" value="F:metal ion binding"/>
    <property type="evidence" value="ECO:0007669"/>
    <property type="project" value="UniProtKB-KW"/>
</dbReference>
<evidence type="ECO:0000256" key="5">
    <source>
        <dbReference type="ARBA" id="ARBA00023002"/>
    </source>
</evidence>
<evidence type="ECO:0000256" key="7">
    <source>
        <dbReference type="ARBA" id="ARBA00025795"/>
    </source>
</evidence>
<evidence type="ECO:0000313" key="11">
    <source>
        <dbReference type="Proteomes" id="UP000541558"/>
    </source>
</evidence>
<dbReference type="InterPro" id="IPR036851">
    <property type="entry name" value="Chloroperoxidase-like_sf"/>
</dbReference>
<comment type="similarity">
    <text evidence="7">Belongs to the chloroperoxidase family.</text>
</comment>
<keyword evidence="8" id="KW-0732">Signal</keyword>
<dbReference type="PANTHER" id="PTHR33577">
    <property type="entry name" value="STERIGMATOCYSTIN BIOSYNTHESIS PEROXIDASE STCC-RELATED"/>
    <property type="match status" value="1"/>
</dbReference>
<reference evidence="10 11" key="1">
    <citation type="journal article" date="2020" name="ISME J.">
        <title>Uncovering the hidden diversity of litter-decomposition mechanisms in mushroom-forming fungi.</title>
        <authorList>
            <person name="Floudas D."/>
            <person name="Bentzer J."/>
            <person name="Ahren D."/>
            <person name="Johansson T."/>
            <person name="Persson P."/>
            <person name="Tunlid A."/>
        </authorList>
    </citation>
    <scope>NUCLEOTIDE SEQUENCE [LARGE SCALE GENOMIC DNA]</scope>
    <source>
        <strain evidence="10 11">CBS 175.51</strain>
    </source>
</reference>
<dbReference type="PANTHER" id="PTHR33577:SF16">
    <property type="entry name" value="HEME HALOPEROXIDASE FAMILY PROFILE DOMAIN-CONTAINING PROTEIN"/>
    <property type="match status" value="1"/>
</dbReference>
<keyword evidence="3" id="KW-0349">Heme</keyword>
<name>A0A8H5BX71_9AGAR</name>
<dbReference type="Gene3D" id="1.10.489.10">
    <property type="entry name" value="Chloroperoxidase-like"/>
    <property type="match status" value="1"/>
</dbReference>
<organism evidence="10 11">
    <name type="scientific">Ephemerocybe angulata</name>
    <dbReference type="NCBI Taxonomy" id="980116"/>
    <lineage>
        <taxon>Eukaryota</taxon>
        <taxon>Fungi</taxon>
        <taxon>Dikarya</taxon>
        <taxon>Basidiomycota</taxon>
        <taxon>Agaricomycotina</taxon>
        <taxon>Agaricomycetes</taxon>
        <taxon>Agaricomycetidae</taxon>
        <taxon>Agaricales</taxon>
        <taxon>Agaricineae</taxon>
        <taxon>Psathyrellaceae</taxon>
        <taxon>Ephemerocybe</taxon>
    </lineage>
</organism>
<evidence type="ECO:0000256" key="1">
    <source>
        <dbReference type="ARBA" id="ARBA00001970"/>
    </source>
</evidence>
<dbReference type="EMBL" id="JAACJK010000115">
    <property type="protein sequence ID" value="KAF5331205.1"/>
    <property type="molecule type" value="Genomic_DNA"/>
</dbReference>